<comment type="caution">
    <text evidence="2">The sequence shown here is derived from an EMBL/GenBank/DDBJ whole genome shotgun (WGS) entry which is preliminary data.</text>
</comment>
<dbReference type="Proteomes" id="UP001164929">
    <property type="component" value="Chromosome 12"/>
</dbReference>
<dbReference type="AlphaFoldDB" id="A0AAD6Q5Q1"/>
<dbReference type="EMBL" id="JAQIZT010000012">
    <property type="protein sequence ID" value="KAJ6978068.1"/>
    <property type="molecule type" value="Genomic_DNA"/>
</dbReference>
<feature type="compositionally biased region" description="Polar residues" evidence="1">
    <location>
        <begin position="49"/>
        <end position="60"/>
    </location>
</feature>
<feature type="region of interest" description="Disordered" evidence="1">
    <location>
        <begin position="34"/>
        <end position="68"/>
    </location>
</feature>
<organism evidence="2 3">
    <name type="scientific">Populus alba x Populus x berolinensis</name>
    <dbReference type="NCBI Taxonomy" id="444605"/>
    <lineage>
        <taxon>Eukaryota</taxon>
        <taxon>Viridiplantae</taxon>
        <taxon>Streptophyta</taxon>
        <taxon>Embryophyta</taxon>
        <taxon>Tracheophyta</taxon>
        <taxon>Spermatophyta</taxon>
        <taxon>Magnoliopsida</taxon>
        <taxon>eudicotyledons</taxon>
        <taxon>Gunneridae</taxon>
        <taxon>Pentapetalae</taxon>
        <taxon>rosids</taxon>
        <taxon>fabids</taxon>
        <taxon>Malpighiales</taxon>
        <taxon>Salicaceae</taxon>
        <taxon>Saliceae</taxon>
        <taxon>Populus</taxon>
    </lineage>
</organism>
<evidence type="ECO:0000313" key="2">
    <source>
        <dbReference type="EMBL" id="KAJ6978068.1"/>
    </source>
</evidence>
<evidence type="ECO:0000313" key="3">
    <source>
        <dbReference type="Proteomes" id="UP001164929"/>
    </source>
</evidence>
<gene>
    <name evidence="2" type="ORF">NC653_029846</name>
</gene>
<keyword evidence="3" id="KW-1185">Reference proteome</keyword>
<accession>A0AAD6Q5Q1</accession>
<sequence>MFGLICSFLENYCKTADLKRRSDILSILFQLDSRPTREQPPSRRRPNFPKSNGQPASNPSRLHCAPPRSTQLIPKLASKRAMVFFIEWDSAKRQRSVDGCSS</sequence>
<proteinExistence type="predicted"/>
<evidence type="ECO:0000256" key="1">
    <source>
        <dbReference type="SAM" id="MobiDB-lite"/>
    </source>
</evidence>
<protein>
    <submittedName>
        <fullName evidence="2">Uncharacterized protein</fullName>
    </submittedName>
</protein>
<reference evidence="2" key="1">
    <citation type="journal article" date="2023" name="Mol. Ecol. Resour.">
        <title>Chromosome-level genome assembly of a triploid poplar Populus alba 'Berolinensis'.</title>
        <authorList>
            <person name="Chen S."/>
            <person name="Yu Y."/>
            <person name="Wang X."/>
            <person name="Wang S."/>
            <person name="Zhang T."/>
            <person name="Zhou Y."/>
            <person name="He R."/>
            <person name="Meng N."/>
            <person name="Wang Y."/>
            <person name="Liu W."/>
            <person name="Liu Z."/>
            <person name="Liu J."/>
            <person name="Guo Q."/>
            <person name="Huang H."/>
            <person name="Sederoff R.R."/>
            <person name="Wang G."/>
            <person name="Qu G."/>
            <person name="Chen S."/>
        </authorList>
    </citation>
    <scope>NUCLEOTIDE SEQUENCE</scope>
    <source>
        <strain evidence="2">SC-2020</strain>
    </source>
</reference>
<name>A0AAD6Q5Q1_9ROSI</name>